<comment type="cofactor">
    <cofactor evidence="1">
        <name>Mn(2+)</name>
        <dbReference type="ChEBI" id="CHEBI:29035"/>
    </cofactor>
</comment>
<dbReference type="SMART" id="SM01011">
    <property type="entry name" value="AMP_N"/>
    <property type="match status" value="1"/>
</dbReference>
<dbReference type="Pfam" id="PF00557">
    <property type="entry name" value="Peptidase_M24"/>
    <property type="match status" value="1"/>
</dbReference>
<feature type="domain" description="Aminopeptidase P N-terminal" evidence="6">
    <location>
        <begin position="2"/>
        <end position="132"/>
    </location>
</feature>
<keyword evidence="3" id="KW-0479">Metal-binding</keyword>
<evidence type="ECO:0000256" key="1">
    <source>
        <dbReference type="ARBA" id="ARBA00001936"/>
    </source>
</evidence>
<dbReference type="FunFam" id="3.90.230.10:FF:000002">
    <property type="entry name" value="Xaa-Pro aminopeptidase 3"/>
    <property type="match status" value="1"/>
</dbReference>
<keyword evidence="5" id="KW-0464">Manganese</keyword>
<evidence type="ECO:0000256" key="3">
    <source>
        <dbReference type="ARBA" id="ARBA00022723"/>
    </source>
</evidence>
<dbReference type="CDD" id="cd01087">
    <property type="entry name" value="Prolidase"/>
    <property type="match status" value="1"/>
</dbReference>
<dbReference type="EMBL" id="FPHK01000020">
    <property type="protein sequence ID" value="SFV56371.1"/>
    <property type="molecule type" value="Genomic_DNA"/>
</dbReference>
<evidence type="ECO:0000256" key="2">
    <source>
        <dbReference type="ARBA" id="ARBA00008766"/>
    </source>
</evidence>
<evidence type="ECO:0000313" key="7">
    <source>
        <dbReference type="EMBL" id="SFV56371.1"/>
    </source>
</evidence>
<dbReference type="PANTHER" id="PTHR43226">
    <property type="entry name" value="XAA-PRO AMINOPEPTIDASE 3"/>
    <property type="match status" value="1"/>
</dbReference>
<dbReference type="Pfam" id="PF05195">
    <property type="entry name" value="AMP_N"/>
    <property type="match status" value="1"/>
</dbReference>
<evidence type="ECO:0000259" key="6">
    <source>
        <dbReference type="SMART" id="SM01011"/>
    </source>
</evidence>
<dbReference type="PANTHER" id="PTHR43226:SF4">
    <property type="entry name" value="XAA-PRO AMINOPEPTIDASE 3"/>
    <property type="match status" value="1"/>
</dbReference>
<proteinExistence type="inferred from homology"/>
<keyword evidence="7" id="KW-0645">Protease</keyword>
<keyword evidence="4 7" id="KW-0378">Hydrolase</keyword>
<organism evidence="7">
    <name type="scientific">hydrothermal vent metagenome</name>
    <dbReference type="NCBI Taxonomy" id="652676"/>
    <lineage>
        <taxon>unclassified sequences</taxon>
        <taxon>metagenomes</taxon>
        <taxon>ecological metagenomes</taxon>
    </lineage>
</organism>
<evidence type="ECO:0000256" key="5">
    <source>
        <dbReference type="ARBA" id="ARBA00023211"/>
    </source>
</evidence>
<dbReference type="SUPFAM" id="SSF55920">
    <property type="entry name" value="Creatinase/aminopeptidase"/>
    <property type="match status" value="1"/>
</dbReference>
<dbReference type="Gene3D" id="3.40.350.10">
    <property type="entry name" value="Creatinase/prolidase N-terminal domain"/>
    <property type="match status" value="1"/>
</dbReference>
<dbReference type="GO" id="GO:0070006">
    <property type="term" value="F:metalloaminopeptidase activity"/>
    <property type="evidence" value="ECO:0007669"/>
    <property type="project" value="InterPro"/>
</dbReference>
<sequence>MIKESEYKKRREQFSKKLKSHSVAILFSAEPKSRSNDTEYPYRQDSNFYYMSGFKEDRAALLFVKEKKKTKTYLLVYKKDAAEELWNGKRLGVAAAKERFCVDDVFEYTQLNEKLKELLAAKRSVYYDFKLDYSKVKLLKRYAKGVESFKNAALKIEKMRLIKSDAEIALIKKALTITQEAQHRAMQKASLCKYEYELQAEIEYVFKKNGAYSDAYSSIVAAGNNANTLHYIANDAKIHKDDLILIDAGCEYDYYASDITRTIPVSGRLTQAQRTLYSLVLQVNKAIISLVKPGILRSDLQKKSEKLLCEGLVELGILKGSVKKLLKKKAHKKYYPHGIGHWMGLDVHDACPYKDKKGKEIPLKAGMVLTIEPGIYIDENDMDVPKRFRGIGIRIEDDILVTTKGCENLSVDIKKDLKDIESFTHK</sequence>
<dbReference type="InterPro" id="IPR029149">
    <property type="entry name" value="Creatin/AminoP/Spt16_N"/>
</dbReference>
<protein>
    <submittedName>
        <fullName evidence="7">Xaa-Pro aminopeptidase</fullName>
        <ecNumber evidence="7">3.4.11.9</ecNumber>
    </submittedName>
</protein>
<reference evidence="7" key="1">
    <citation type="submission" date="2016-10" db="EMBL/GenBank/DDBJ databases">
        <authorList>
            <person name="de Groot N.N."/>
        </authorList>
    </citation>
    <scope>NUCLEOTIDE SEQUENCE</scope>
</reference>
<dbReference type="InterPro" id="IPR052433">
    <property type="entry name" value="X-Pro_dipept-like"/>
</dbReference>
<dbReference type="EC" id="3.4.11.9" evidence="7"/>
<dbReference type="SUPFAM" id="SSF53092">
    <property type="entry name" value="Creatinase/prolidase N-terminal domain"/>
    <property type="match status" value="1"/>
</dbReference>
<evidence type="ECO:0000256" key="4">
    <source>
        <dbReference type="ARBA" id="ARBA00022801"/>
    </source>
</evidence>
<comment type="similarity">
    <text evidence="2">Belongs to the peptidase M24B family.</text>
</comment>
<accession>A0A1W1BSD9</accession>
<dbReference type="AlphaFoldDB" id="A0A1W1BSD9"/>
<name>A0A1W1BSD9_9ZZZZ</name>
<dbReference type="GO" id="GO:0006508">
    <property type="term" value="P:proteolysis"/>
    <property type="evidence" value="ECO:0007669"/>
    <property type="project" value="TreeGrafter"/>
</dbReference>
<dbReference type="GO" id="GO:0030145">
    <property type="term" value="F:manganese ion binding"/>
    <property type="evidence" value="ECO:0007669"/>
    <property type="project" value="InterPro"/>
</dbReference>
<dbReference type="InterPro" id="IPR036005">
    <property type="entry name" value="Creatinase/aminopeptidase-like"/>
</dbReference>
<dbReference type="GO" id="GO:0005829">
    <property type="term" value="C:cytosol"/>
    <property type="evidence" value="ECO:0007669"/>
    <property type="project" value="TreeGrafter"/>
</dbReference>
<dbReference type="Gene3D" id="3.90.230.10">
    <property type="entry name" value="Creatinase/methionine aminopeptidase superfamily"/>
    <property type="match status" value="1"/>
</dbReference>
<gene>
    <name evidence="7" type="ORF">MNB_SM-6-147</name>
</gene>
<dbReference type="InterPro" id="IPR000994">
    <property type="entry name" value="Pept_M24"/>
</dbReference>
<dbReference type="InterPro" id="IPR007865">
    <property type="entry name" value="Aminopep_P_N"/>
</dbReference>
<keyword evidence="7" id="KW-0031">Aminopeptidase</keyword>